<comment type="similarity">
    <text evidence="1">Belongs to the Gfo/Idh/MocA family.</text>
</comment>
<dbReference type="AlphaFoldDB" id="A0A6A7BRQ2"/>
<organism evidence="4 5">
    <name type="scientific">Piedraia hortae CBS 480.64</name>
    <dbReference type="NCBI Taxonomy" id="1314780"/>
    <lineage>
        <taxon>Eukaryota</taxon>
        <taxon>Fungi</taxon>
        <taxon>Dikarya</taxon>
        <taxon>Ascomycota</taxon>
        <taxon>Pezizomycotina</taxon>
        <taxon>Dothideomycetes</taxon>
        <taxon>Dothideomycetidae</taxon>
        <taxon>Capnodiales</taxon>
        <taxon>Piedraiaceae</taxon>
        <taxon>Piedraia</taxon>
    </lineage>
</organism>
<evidence type="ECO:0000259" key="3">
    <source>
        <dbReference type="Pfam" id="PF22725"/>
    </source>
</evidence>
<reference evidence="4" key="1">
    <citation type="journal article" date="2020" name="Stud. Mycol.">
        <title>101 Dothideomycetes genomes: a test case for predicting lifestyles and emergence of pathogens.</title>
        <authorList>
            <person name="Haridas S."/>
            <person name="Albert R."/>
            <person name="Binder M."/>
            <person name="Bloem J."/>
            <person name="Labutti K."/>
            <person name="Salamov A."/>
            <person name="Andreopoulos B."/>
            <person name="Baker S."/>
            <person name="Barry K."/>
            <person name="Bills G."/>
            <person name="Bluhm B."/>
            <person name="Cannon C."/>
            <person name="Castanera R."/>
            <person name="Culley D."/>
            <person name="Daum C."/>
            <person name="Ezra D."/>
            <person name="Gonzalez J."/>
            <person name="Henrissat B."/>
            <person name="Kuo A."/>
            <person name="Liang C."/>
            <person name="Lipzen A."/>
            <person name="Lutzoni F."/>
            <person name="Magnuson J."/>
            <person name="Mondo S."/>
            <person name="Nolan M."/>
            <person name="Ohm R."/>
            <person name="Pangilinan J."/>
            <person name="Park H.-J."/>
            <person name="Ramirez L."/>
            <person name="Alfaro M."/>
            <person name="Sun H."/>
            <person name="Tritt A."/>
            <person name="Yoshinaga Y."/>
            <person name="Zwiers L.-H."/>
            <person name="Turgeon B."/>
            <person name="Goodwin S."/>
            <person name="Spatafora J."/>
            <person name="Crous P."/>
            <person name="Grigoriev I."/>
        </authorList>
    </citation>
    <scope>NUCLEOTIDE SEQUENCE</scope>
    <source>
        <strain evidence="4">CBS 480.64</strain>
    </source>
</reference>
<proteinExistence type="inferred from homology"/>
<dbReference type="SUPFAM" id="SSF51735">
    <property type="entry name" value="NAD(P)-binding Rossmann-fold domains"/>
    <property type="match status" value="1"/>
</dbReference>
<gene>
    <name evidence="4" type="ORF">K470DRAFT_260318</name>
</gene>
<dbReference type="GO" id="GO:0000166">
    <property type="term" value="F:nucleotide binding"/>
    <property type="evidence" value="ECO:0007669"/>
    <property type="project" value="InterPro"/>
</dbReference>
<evidence type="ECO:0000259" key="2">
    <source>
        <dbReference type="Pfam" id="PF01408"/>
    </source>
</evidence>
<evidence type="ECO:0000313" key="5">
    <source>
        <dbReference type="Proteomes" id="UP000799421"/>
    </source>
</evidence>
<dbReference type="InterPro" id="IPR055170">
    <property type="entry name" value="GFO_IDH_MocA-like_dom"/>
</dbReference>
<dbReference type="EMBL" id="MU006022">
    <property type="protein sequence ID" value="KAF2857966.1"/>
    <property type="molecule type" value="Genomic_DNA"/>
</dbReference>
<feature type="domain" description="Gfo/Idh/MocA-like oxidoreductase N-terminal" evidence="2">
    <location>
        <begin position="7"/>
        <end position="124"/>
    </location>
</feature>
<dbReference type="PANTHER" id="PTHR43054:SF1">
    <property type="entry name" value="SCYLLO-INOSITOL 2-DEHYDROGENASE (NADP(+)) IOLU"/>
    <property type="match status" value="1"/>
</dbReference>
<dbReference type="PANTHER" id="PTHR43054">
    <property type="match status" value="1"/>
</dbReference>
<evidence type="ECO:0000256" key="1">
    <source>
        <dbReference type="ARBA" id="ARBA00010928"/>
    </source>
</evidence>
<protein>
    <submittedName>
        <fullName evidence="4">Oxidoreductase-like protein</fullName>
    </submittedName>
</protein>
<dbReference type="Gene3D" id="3.30.360.10">
    <property type="entry name" value="Dihydrodipicolinate Reductase, domain 2"/>
    <property type="match status" value="1"/>
</dbReference>
<dbReference type="InterPro" id="IPR036291">
    <property type="entry name" value="NAD(P)-bd_dom_sf"/>
</dbReference>
<sequence>MSSSQITFGTIGTNWITDSWIDAANKAGQWKLVAVYSRTLNGAKAYGQKHSCDAAACFDDLGRFFQNQDMQAVYIASPNSLHYEQAKQALQAGKHVILEKPATCTPEELDDLLDVAKKAGLFLIEAYRHIQEANYKKLRDLVKEKKLGQVYGASFTYATFSSRYSNVLKGEIPNVFSAEFGGGSLVDIGVYPVTFAVGLFGAPKSQKYVPFICRTGVDAGGVILLQYDKFGVQINQAKAYASSAPSEIYGEQGTLTINATTDISTLTYSNPHTKQTEELAGPCKIVEKPNVNMEEEAVEFARIINEKDHEAAGKLADISRAVIRVTTDLRRQNGILYPADPK</sequence>
<dbReference type="SUPFAM" id="SSF55347">
    <property type="entry name" value="Glyceraldehyde-3-phosphate dehydrogenase-like, C-terminal domain"/>
    <property type="match status" value="1"/>
</dbReference>
<dbReference type="Pfam" id="PF22725">
    <property type="entry name" value="GFO_IDH_MocA_C3"/>
    <property type="match status" value="1"/>
</dbReference>
<name>A0A6A7BRQ2_9PEZI</name>
<dbReference type="InterPro" id="IPR000683">
    <property type="entry name" value="Gfo/Idh/MocA-like_OxRdtase_N"/>
</dbReference>
<feature type="domain" description="GFO/IDH/MocA-like oxidoreductase" evidence="3">
    <location>
        <begin position="135"/>
        <end position="255"/>
    </location>
</feature>
<keyword evidence="5" id="KW-1185">Reference proteome</keyword>
<accession>A0A6A7BRQ2</accession>
<dbReference type="Pfam" id="PF01408">
    <property type="entry name" value="GFO_IDH_MocA"/>
    <property type="match status" value="1"/>
</dbReference>
<evidence type="ECO:0000313" key="4">
    <source>
        <dbReference type="EMBL" id="KAF2857966.1"/>
    </source>
</evidence>
<dbReference type="OrthoDB" id="2129491at2759"/>
<dbReference type="Proteomes" id="UP000799421">
    <property type="component" value="Unassembled WGS sequence"/>
</dbReference>
<dbReference type="Gene3D" id="3.40.50.720">
    <property type="entry name" value="NAD(P)-binding Rossmann-like Domain"/>
    <property type="match status" value="1"/>
</dbReference>